<feature type="disulfide bond" evidence="6">
    <location>
        <begin position="422"/>
        <end position="449"/>
    </location>
</feature>
<dbReference type="CDD" id="cd00037">
    <property type="entry name" value="CLECT"/>
    <property type="match status" value="1"/>
</dbReference>
<dbReference type="PROSITE" id="PS50923">
    <property type="entry name" value="SUSHI"/>
    <property type="match status" value="3"/>
</dbReference>
<evidence type="ECO:0000313" key="8">
    <source>
        <dbReference type="Proteomes" id="UP000675881"/>
    </source>
</evidence>
<keyword evidence="2" id="KW-0732">Signal</keyword>
<dbReference type="SMART" id="SM00607">
    <property type="entry name" value="FTP"/>
    <property type="match status" value="1"/>
</dbReference>
<dbReference type="InterPro" id="IPR016187">
    <property type="entry name" value="CTDL_fold"/>
</dbReference>
<evidence type="ECO:0000256" key="2">
    <source>
        <dbReference type="ARBA" id="ARBA00022729"/>
    </source>
</evidence>
<dbReference type="InterPro" id="IPR008979">
    <property type="entry name" value="Galactose-bd-like_sf"/>
</dbReference>
<dbReference type="EMBL" id="HG994586">
    <property type="protein sequence ID" value="CAF2992251.1"/>
    <property type="molecule type" value="Genomic_DNA"/>
</dbReference>
<dbReference type="Pfam" id="PF00059">
    <property type="entry name" value="Lectin_C"/>
    <property type="match status" value="1"/>
</dbReference>
<keyword evidence="1" id="KW-0479">Metal-binding</keyword>
<evidence type="ECO:0000256" key="1">
    <source>
        <dbReference type="ARBA" id="ARBA00022723"/>
    </source>
</evidence>
<dbReference type="GO" id="GO:0046872">
    <property type="term" value="F:metal ion binding"/>
    <property type="evidence" value="ECO:0007669"/>
    <property type="project" value="UniProtKB-KW"/>
</dbReference>
<keyword evidence="6" id="KW-0768">Sushi</keyword>
<dbReference type="InterPro" id="IPR051277">
    <property type="entry name" value="SEZ6_CSMD_C4BPB_Regulators"/>
</dbReference>
<comment type="caution">
    <text evidence="6">Lacks conserved residue(s) required for the propagation of feature annotation.</text>
</comment>
<keyword evidence="8" id="KW-1185">Reference proteome</keyword>
<dbReference type="InterPro" id="IPR018378">
    <property type="entry name" value="C-type_lectin_CS"/>
</dbReference>
<dbReference type="AlphaFoldDB" id="A0A7R8HBR4"/>
<dbReference type="SUPFAM" id="SSF57535">
    <property type="entry name" value="Complement control module/SCR domain"/>
    <property type="match status" value="3"/>
</dbReference>
<feature type="disulfide bond" evidence="6">
    <location>
        <begin position="362"/>
        <end position="389"/>
    </location>
</feature>
<dbReference type="Proteomes" id="UP000675881">
    <property type="component" value="Chromosome 7"/>
</dbReference>
<proteinExistence type="predicted"/>
<dbReference type="PROSITE" id="PS50041">
    <property type="entry name" value="C_TYPE_LECTIN_2"/>
    <property type="match status" value="1"/>
</dbReference>
<dbReference type="Pfam" id="PF22633">
    <property type="entry name" value="F5_F8_type_C_2"/>
    <property type="match status" value="1"/>
</dbReference>
<dbReference type="InterPro" id="IPR000436">
    <property type="entry name" value="Sushi_SCR_CCP_dom"/>
</dbReference>
<dbReference type="FunFam" id="3.10.100.10:FF:000089">
    <property type="entry name" value="Uncharacterized protein, isoform C"/>
    <property type="match status" value="1"/>
</dbReference>
<keyword evidence="5 6" id="KW-1015">Disulfide bond</keyword>
<dbReference type="InterPro" id="IPR035976">
    <property type="entry name" value="Sushi/SCR/CCP_sf"/>
</dbReference>
<dbReference type="SUPFAM" id="SSF49785">
    <property type="entry name" value="Galactose-binding domain-like"/>
    <property type="match status" value="1"/>
</dbReference>
<dbReference type="InterPro" id="IPR016186">
    <property type="entry name" value="C-type_lectin-like/link_sf"/>
</dbReference>
<keyword evidence="4" id="KW-0106">Calcium</keyword>
<evidence type="ECO:0000256" key="6">
    <source>
        <dbReference type="PROSITE-ProRule" id="PRU00302"/>
    </source>
</evidence>
<evidence type="ECO:0000313" key="7">
    <source>
        <dbReference type="EMBL" id="CAF2992251.1"/>
    </source>
</evidence>
<dbReference type="Gene3D" id="2.60.120.260">
    <property type="entry name" value="Galactose-binding domain-like"/>
    <property type="match status" value="1"/>
</dbReference>
<dbReference type="SMART" id="SM00032">
    <property type="entry name" value="CCP"/>
    <property type="match status" value="3"/>
</dbReference>
<sequence length="661" mass="73541">MPFQWHLCVDSPEHPLIAQSSLIQKAVRKGTVAKYTCDRGFELLGPTRRLCGENGTWIPQGIPFCVLNVAAGKAPMQSSVANGGVPQKAIDGSTSKFFDASTCTKTEVERSPWWYVNLLEPYMVQLVRVDFGESCCENDTPATIVIRVGNNRPDLGINPVCNRFIAFVSLHFESPIGVSFSICETFVYTDQALPIERCPSFRDQPPGSTATYNGKCYIFYNQQPENFERALSFCESRGGSLVDESNPALQGFLSWELWRRHKGDANGQYWNGAVRDREDSNNWKWINGKQVSVSFWNLPGGVENCARFDGTKGWLWSDTNCALRLNYICQHSPTTCGKPEQPPDSSLSSSGYNIGDIINYSCDVGNLLVGPSSRKCLSTVFYSEFPPICRFIQCGAPAEIPNSLITLQNRSFVFDSKIKYECKRGYILAGRSILTCDVDGRWDGPPPHCGVTLSTNSTRFGTVATYYCDGSWEGTVPRCIMAPIVTRKEDNFLERLPMPSNDRPIPFMSKYPPIKKRMEPRPLESNTLSGPMSNEIPDSANVIASRNPNVNLLNPIKVNKESLNANINWGGIIALAVFGGFVFVAAIVTTIVILIRSYGGIEKRHSRGESPPIILNSSYTIESRDSHPHFSSSSDCLSDETDSFKDILKKTLEDNKYRLVK</sequence>
<accession>A0A7R8HBR4</accession>
<dbReference type="Pfam" id="PF00084">
    <property type="entry name" value="Sushi"/>
    <property type="match status" value="3"/>
</dbReference>
<keyword evidence="3" id="KW-0677">Repeat</keyword>
<dbReference type="SMART" id="SM00034">
    <property type="entry name" value="CLECT"/>
    <property type="match status" value="1"/>
</dbReference>
<dbReference type="PROSITE" id="PS00615">
    <property type="entry name" value="C_TYPE_LECTIN_1"/>
    <property type="match status" value="1"/>
</dbReference>
<reference evidence="7" key="1">
    <citation type="submission" date="2021-02" db="EMBL/GenBank/DDBJ databases">
        <authorList>
            <person name="Bekaert M."/>
        </authorList>
    </citation>
    <scope>NUCLEOTIDE SEQUENCE</scope>
    <source>
        <strain evidence="7">IoA-00</strain>
    </source>
</reference>
<dbReference type="InterPro" id="IPR006585">
    <property type="entry name" value="FTP1"/>
</dbReference>
<evidence type="ECO:0000256" key="4">
    <source>
        <dbReference type="ARBA" id="ARBA00022837"/>
    </source>
</evidence>
<name>A0A7R8HBR4_LEPSM</name>
<dbReference type="Gene3D" id="3.10.100.10">
    <property type="entry name" value="Mannose-Binding Protein A, subunit A"/>
    <property type="match status" value="1"/>
</dbReference>
<protein>
    <submittedName>
        <fullName evidence="7">(salmon louse) hypothetical protein</fullName>
    </submittedName>
</protein>
<dbReference type="SUPFAM" id="SSF56436">
    <property type="entry name" value="C-type lectin-like"/>
    <property type="match status" value="1"/>
</dbReference>
<dbReference type="InterPro" id="IPR001304">
    <property type="entry name" value="C-type_lectin-like"/>
</dbReference>
<dbReference type="OrthoDB" id="547680at2759"/>
<dbReference type="PANTHER" id="PTHR45656:SF4">
    <property type="entry name" value="PROTEIN CBR-CLEC-78"/>
    <property type="match status" value="1"/>
</dbReference>
<evidence type="ECO:0000256" key="5">
    <source>
        <dbReference type="ARBA" id="ARBA00023157"/>
    </source>
</evidence>
<organism evidence="7 8">
    <name type="scientific">Lepeophtheirus salmonis</name>
    <name type="common">Salmon louse</name>
    <name type="synonym">Caligus salmonis</name>
    <dbReference type="NCBI Taxonomy" id="72036"/>
    <lineage>
        <taxon>Eukaryota</taxon>
        <taxon>Metazoa</taxon>
        <taxon>Ecdysozoa</taxon>
        <taxon>Arthropoda</taxon>
        <taxon>Crustacea</taxon>
        <taxon>Multicrustacea</taxon>
        <taxon>Hexanauplia</taxon>
        <taxon>Copepoda</taxon>
        <taxon>Siphonostomatoida</taxon>
        <taxon>Caligidae</taxon>
        <taxon>Lepeophtheirus</taxon>
    </lineage>
</organism>
<gene>
    <name evidence="7" type="ORF">LSAA_13369</name>
</gene>
<dbReference type="Gene3D" id="2.10.70.10">
    <property type="entry name" value="Complement Module, domain 1"/>
    <property type="match status" value="3"/>
</dbReference>
<dbReference type="CDD" id="cd00033">
    <property type="entry name" value="CCP"/>
    <property type="match status" value="3"/>
</dbReference>
<dbReference type="PANTHER" id="PTHR45656">
    <property type="entry name" value="PROTEIN CBR-CLEC-78"/>
    <property type="match status" value="1"/>
</dbReference>
<evidence type="ECO:0000256" key="3">
    <source>
        <dbReference type="ARBA" id="ARBA00022737"/>
    </source>
</evidence>
<feature type="disulfide bond" evidence="6">
    <location>
        <begin position="8"/>
        <end position="51"/>
    </location>
</feature>